<dbReference type="GO" id="GO:0030007">
    <property type="term" value="P:intracellular potassium ion homeostasis"/>
    <property type="evidence" value="ECO:0007669"/>
    <property type="project" value="TreeGrafter"/>
</dbReference>
<dbReference type="EMBL" id="JACEFF010000511">
    <property type="protein sequence ID" value="KAH9636183.1"/>
    <property type="molecule type" value="Genomic_DNA"/>
</dbReference>
<reference evidence="8" key="1">
    <citation type="journal article" date="2021" name="G3 (Bethesda)">
        <title>Genome and transcriptome analysis of the beet armyworm Spodoptera exigua reveals targets for pest control. .</title>
        <authorList>
            <person name="Simon S."/>
            <person name="Breeschoten T."/>
            <person name="Jansen H.J."/>
            <person name="Dirks R.P."/>
            <person name="Schranz M.E."/>
            <person name="Ros V.I.D."/>
        </authorList>
    </citation>
    <scope>NUCLEOTIDE SEQUENCE</scope>
    <source>
        <strain evidence="8">TB_SE_WUR_2020</strain>
    </source>
</reference>
<comment type="subcellular location">
    <subcellularLocation>
        <location evidence="1">Membrane</location>
        <topology evidence="1">Single-pass type II membrane protein</topology>
    </subcellularLocation>
</comment>
<dbReference type="Pfam" id="PF00287">
    <property type="entry name" value="Na_K-ATPase"/>
    <property type="match status" value="1"/>
</dbReference>
<comment type="similarity">
    <text evidence="2">Belongs to the X(+)/potassium ATPases subunit beta family.</text>
</comment>
<dbReference type="GO" id="GO:0005890">
    <property type="term" value="C:sodium:potassium-exchanging ATPase complex"/>
    <property type="evidence" value="ECO:0007669"/>
    <property type="project" value="InterPro"/>
</dbReference>
<dbReference type="Proteomes" id="UP000814243">
    <property type="component" value="Unassembled WGS sequence"/>
</dbReference>
<evidence type="ECO:0000256" key="6">
    <source>
        <dbReference type="ARBA" id="ARBA00023136"/>
    </source>
</evidence>
<sequence length="182" mass="21055">MSRNFGDREEFEMDTKPSQRTGSQKCRYFFYNGETGEILGRTPESWVYKKKGQTAGAGQNIYNCDFKNLPPPGKVCDVDIRRLEPCIDENHFSFHKSSPCIFLKLNRLTWCGSHARVKLQQTRRILVLSATCPSLGSQGTSTRMRMLRAGILINIECRAWARNIKYDRRERLGVVHFELMIE</sequence>
<evidence type="ECO:0000256" key="2">
    <source>
        <dbReference type="ARBA" id="ARBA00005876"/>
    </source>
</evidence>
<proteinExistence type="inferred from homology"/>
<keyword evidence="6" id="KW-0472">Membrane</keyword>
<dbReference type="Gene3D" id="2.60.40.1660">
    <property type="entry name" value="Na, k-atpase alpha subunit"/>
    <property type="match status" value="2"/>
</dbReference>
<evidence type="ECO:0000256" key="3">
    <source>
        <dbReference type="ARBA" id="ARBA00022692"/>
    </source>
</evidence>
<protein>
    <submittedName>
        <fullName evidence="8">Uncharacterized protein</fullName>
    </submittedName>
</protein>
<feature type="region of interest" description="Disordered" evidence="7">
    <location>
        <begin position="1"/>
        <end position="20"/>
    </location>
</feature>
<dbReference type="GO" id="GO:0006883">
    <property type="term" value="P:intracellular sodium ion homeostasis"/>
    <property type="evidence" value="ECO:0007669"/>
    <property type="project" value="TreeGrafter"/>
</dbReference>
<gene>
    <name evidence="8" type="ORF">HF086_007135</name>
</gene>
<dbReference type="InterPro" id="IPR000402">
    <property type="entry name" value="Na/K_ATPase_sub_beta"/>
</dbReference>
<evidence type="ECO:0000256" key="7">
    <source>
        <dbReference type="SAM" id="MobiDB-lite"/>
    </source>
</evidence>
<dbReference type="GO" id="GO:0036376">
    <property type="term" value="P:sodium ion export across plasma membrane"/>
    <property type="evidence" value="ECO:0007669"/>
    <property type="project" value="TreeGrafter"/>
</dbReference>
<keyword evidence="3" id="KW-0812">Transmembrane</keyword>
<dbReference type="PANTHER" id="PTHR11523">
    <property type="entry name" value="SODIUM/POTASSIUM-DEPENDENT ATPASE BETA SUBUNIT"/>
    <property type="match status" value="1"/>
</dbReference>
<organism evidence="8 9">
    <name type="scientific">Spodoptera exigua</name>
    <name type="common">Beet armyworm</name>
    <name type="synonym">Noctua fulgens</name>
    <dbReference type="NCBI Taxonomy" id="7107"/>
    <lineage>
        <taxon>Eukaryota</taxon>
        <taxon>Metazoa</taxon>
        <taxon>Ecdysozoa</taxon>
        <taxon>Arthropoda</taxon>
        <taxon>Hexapoda</taxon>
        <taxon>Insecta</taxon>
        <taxon>Pterygota</taxon>
        <taxon>Neoptera</taxon>
        <taxon>Endopterygota</taxon>
        <taxon>Lepidoptera</taxon>
        <taxon>Glossata</taxon>
        <taxon>Ditrysia</taxon>
        <taxon>Noctuoidea</taxon>
        <taxon>Noctuidae</taxon>
        <taxon>Amphipyrinae</taxon>
        <taxon>Spodoptera</taxon>
    </lineage>
</organism>
<evidence type="ECO:0000256" key="5">
    <source>
        <dbReference type="ARBA" id="ARBA00022989"/>
    </source>
</evidence>
<accession>A0A922SGL5</accession>
<keyword evidence="4" id="KW-0735">Signal-anchor</keyword>
<name>A0A922SGL5_SPOEX</name>
<comment type="caution">
    <text evidence="8">The sequence shown here is derived from an EMBL/GenBank/DDBJ whole genome shotgun (WGS) entry which is preliminary data.</text>
</comment>
<keyword evidence="5" id="KW-1133">Transmembrane helix</keyword>
<evidence type="ECO:0000256" key="1">
    <source>
        <dbReference type="ARBA" id="ARBA00004606"/>
    </source>
</evidence>
<dbReference type="GO" id="GO:1990573">
    <property type="term" value="P:potassium ion import across plasma membrane"/>
    <property type="evidence" value="ECO:0007669"/>
    <property type="project" value="TreeGrafter"/>
</dbReference>
<dbReference type="PANTHER" id="PTHR11523:SF46">
    <property type="entry name" value="SODIUM_POTASSIUM-TRANSPORTING ATPASE SUBUNIT BETA-2"/>
    <property type="match status" value="1"/>
</dbReference>
<dbReference type="InterPro" id="IPR038702">
    <property type="entry name" value="Na/K_ATPase_sub_beta_sf"/>
</dbReference>
<evidence type="ECO:0000313" key="9">
    <source>
        <dbReference type="Proteomes" id="UP000814243"/>
    </source>
</evidence>
<dbReference type="AlphaFoldDB" id="A0A922SGL5"/>
<dbReference type="GO" id="GO:0001671">
    <property type="term" value="F:ATPase activator activity"/>
    <property type="evidence" value="ECO:0007669"/>
    <property type="project" value="TreeGrafter"/>
</dbReference>
<feature type="compositionally biased region" description="Basic and acidic residues" evidence="7">
    <location>
        <begin position="1"/>
        <end position="17"/>
    </location>
</feature>
<evidence type="ECO:0000256" key="4">
    <source>
        <dbReference type="ARBA" id="ARBA00022968"/>
    </source>
</evidence>
<evidence type="ECO:0000313" key="8">
    <source>
        <dbReference type="EMBL" id="KAH9636183.1"/>
    </source>
</evidence>